<accession>A0A383S8W6</accession>
<sequence length="335" mass="35309">MRPMRHLIRQTRRIGLVGVLAVILAFLAPNLARPALAEGMAPRVLLSAFSTIPETPAAGEEFTIKFTLKNASSTTGVQNLKTTISAPDNSLLPVGGTASVYTRWIGAGAAVGYELRFRPLPTADEGPHQLALHVDYEEAAGGTALASDETMTVNVRQHARVETSELELQPSNLTAGQDTSLTFSVLNKGKNKLYNTSVAVKPDQAVTAPEQFIGTIEAGAAGAVDMVLHAEAASNAPVTLVISYEDAGGAVTSFERQVELNIDAPSASPQPTPENQAESVGMAITPLTLGLPLLLVAALVVIIVIVRRRRKRAAAAQESLAALDAEPPLMPEDQE</sequence>
<dbReference type="PANTHER" id="PTHR35902">
    <property type="entry name" value="S-LAYER DOMAIN-LIKE PROTEIN-RELATED"/>
    <property type="match status" value="1"/>
</dbReference>
<organism evidence="2 3">
    <name type="scientific">Propionibacterium australiense</name>
    <dbReference type="NCBI Taxonomy" id="119981"/>
    <lineage>
        <taxon>Bacteria</taxon>
        <taxon>Bacillati</taxon>
        <taxon>Actinomycetota</taxon>
        <taxon>Actinomycetes</taxon>
        <taxon>Propionibacteriales</taxon>
        <taxon>Propionibacteriaceae</taxon>
        <taxon>Propionibacterium</taxon>
    </lineage>
</organism>
<keyword evidence="1" id="KW-0472">Membrane</keyword>
<evidence type="ECO:0000313" key="2">
    <source>
        <dbReference type="EMBL" id="SYZ33819.1"/>
    </source>
</evidence>
<evidence type="ECO:0000313" key="3">
    <source>
        <dbReference type="Proteomes" id="UP000263928"/>
    </source>
</evidence>
<proteinExistence type="predicted"/>
<gene>
    <name evidence="2" type="ORF">PROPAUS_1772</name>
</gene>
<dbReference type="EMBL" id="UNQJ01000013">
    <property type="protein sequence ID" value="SYZ33819.1"/>
    <property type="molecule type" value="Genomic_DNA"/>
</dbReference>
<dbReference type="AlphaFoldDB" id="A0A383S8W6"/>
<protein>
    <submittedName>
        <fullName evidence="2">Immunoglobulin-like fold</fullName>
    </submittedName>
</protein>
<name>A0A383S8W6_9ACTN</name>
<keyword evidence="1" id="KW-0812">Transmembrane</keyword>
<evidence type="ECO:0000256" key="1">
    <source>
        <dbReference type="SAM" id="Phobius"/>
    </source>
</evidence>
<keyword evidence="1" id="KW-1133">Transmembrane helix</keyword>
<keyword evidence="3" id="KW-1185">Reference proteome</keyword>
<reference evidence="3" key="1">
    <citation type="submission" date="2018-08" db="EMBL/GenBank/DDBJ databases">
        <authorList>
            <person name="Hornung B."/>
        </authorList>
    </citation>
    <scope>NUCLEOTIDE SEQUENCE [LARGE SCALE GENOMIC DNA]</scope>
</reference>
<dbReference type="Proteomes" id="UP000263928">
    <property type="component" value="Unassembled WGS sequence"/>
</dbReference>
<feature type="transmembrane region" description="Helical" evidence="1">
    <location>
        <begin position="280"/>
        <end position="306"/>
    </location>
</feature>